<dbReference type="PROSITE" id="PS50145">
    <property type="entry name" value="ZF_TRAF"/>
    <property type="match status" value="1"/>
</dbReference>
<dbReference type="InterPro" id="IPR001293">
    <property type="entry name" value="Znf_TRAF"/>
</dbReference>
<dbReference type="Pfam" id="PF00097">
    <property type="entry name" value="zf-C3HC4"/>
    <property type="match status" value="1"/>
</dbReference>
<evidence type="ECO:0000259" key="5">
    <source>
        <dbReference type="PROSITE" id="PS50089"/>
    </source>
</evidence>
<dbReference type="SUPFAM" id="SSF49599">
    <property type="entry name" value="TRAF domain-like"/>
    <property type="match status" value="1"/>
</dbReference>
<protein>
    <submittedName>
        <fullName evidence="7">Uncharacterized protein</fullName>
    </submittedName>
</protein>
<dbReference type="PANTHER" id="PTHR10131:SF94">
    <property type="entry name" value="TNF RECEPTOR-ASSOCIATED FACTOR 4"/>
    <property type="match status" value="1"/>
</dbReference>
<keyword evidence="8" id="KW-1185">Reference proteome</keyword>
<comment type="caution">
    <text evidence="7">The sequence shown here is derived from an EMBL/GenBank/DDBJ whole genome shotgun (WGS) entry which is preliminary data.</text>
</comment>
<keyword evidence="1 4" id="KW-0479">Metal-binding</keyword>
<evidence type="ECO:0000259" key="6">
    <source>
        <dbReference type="PROSITE" id="PS50145"/>
    </source>
</evidence>
<dbReference type="InterPro" id="IPR018957">
    <property type="entry name" value="Znf_C3HC4_RING-type"/>
</dbReference>
<evidence type="ECO:0000313" key="7">
    <source>
        <dbReference type="EMBL" id="CAH3172083.1"/>
    </source>
</evidence>
<gene>
    <name evidence="7" type="ORF">PEVE_00008209</name>
</gene>
<dbReference type="Pfam" id="PF02176">
    <property type="entry name" value="zf-TRAF"/>
    <property type="match status" value="1"/>
</dbReference>
<evidence type="ECO:0000256" key="1">
    <source>
        <dbReference type="ARBA" id="ARBA00022723"/>
    </source>
</evidence>
<dbReference type="InterPro" id="IPR013083">
    <property type="entry name" value="Znf_RING/FYVE/PHD"/>
</dbReference>
<dbReference type="InterPro" id="IPR001841">
    <property type="entry name" value="Znf_RING"/>
</dbReference>
<dbReference type="Gene3D" id="3.30.40.10">
    <property type="entry name" value="Zinc/RING finger domain, C3HC4 (zinc finger)"/>
    <property type="match status" value="2"/>
</dbReference>
<dbReference type="PANTHER" id="PTHR10131">
    <property type="entry name" value="TNF RECEPTOR ASSOCIATED FACTOR"/>
    <property type="match status" value="1"/>
</dbReference>
<evidence type="ECO:0000256" key="3">
    <source>
        <dbReference type="ARBA" id="ARBA00022833"/>
    </source>
</evidence>
<dbReference type="EMBL" id="CALNXI010001558">
    <property type="protein sequence ID" value="CAH3172083.1"/>
    <property type="molecule type" value="Genomic_DNA"/>
</dbReference>
<evidence type="ECO:0000313" key="8">
    <source>
        <dbReference type="Proteomes" id="UP001159427"/>
    </source>
</evidence>
<reference evidence="7 8" key="1">
    <citation type="submission" date="2022-05" db="EMBL/GenBank/DDBJ databases">
        <authorList>
            <consortium name="Genoscope - CEA"/>
            <person name="William W."/>
        </authorList>
    </citation>
    <scope>NUCLEOTIDE SEQUENCE [LARGE SCALE GENOMIC DNA]</scope>
</reference>
<evidence type="ECO:0000256" key="4">
    <source>
        <dbReference type="PROSITE-ProRule" id="PRU00207"/>
    </source>
</evidence>
<feature type="domain" description="RING-type" evidence="5">
    <location>
        <begin position="28"/>
        <end position="68"/>
    </location>
</feature>
<proteinExistence type="predicted"/>
<keyword evidence="3 4" id="KW-0862">Zinc</keyword>
<keyword evidence="2 4" id="KW-0863">Zinc-finger</keyword>
<name>A0ABN8QYF6_9CNID</name>
<sequence>MAEAPRNTQLPSGYDEEFVYEVDDDFLCLICHLPLREPVLTRCGHRFCSACPEEHLRRIKFSFKFLKCILRYYGFSSRKCLLQVYAHIYCLNNKIRLIILCLSGSELYSRRVPLNEGRYYGNFTGILFCRIRQKPRVVPQNQPYTCPADRKGLDRDRDVFPDNATGRKILSMAIKCPSYGCSWAGELRNKEAHLEACPFKIVTCTSENCHVTVKRKDLEQHVIDTCEWRIIECEYCEEPHPKRHLQVK</sequence>
<dbReference type="PROSITE" id="PS50089">
    <property type="entry name" value="ZF_RING_2"/>
    <property type="match status" value="1"/>
</dbReference>
<evidence type="ECO:0000256" key="2">
    <source>
        <dbReference type="ARBA" id="ARBA00022771"/>
    </source>
</evidence>
<feature type="zinc finger region" description="TRAF-type" evidence="4">
    <location>
        <begin position="192"/>
        <end position="246"/>
    </location>
</feature>
<organism evidence="7 8">
    <name type="scientific">Porites evermanni</name>
    <dbReference type="NCBI Taxonomy" id="104178"/>
    <lineage>
        <taxon>Eukaryota</taxon>
        <taxon>Metazoa</taxon>
        <taxon>Cnidaria</taxon>
        <taxon>Anthozoa</taxon>
        <taxon>Hexacorallia</taxon>
        <taxon>Scleractinia</taxon>
        <taxon>Fungiina</taxon>
        <taxon>Poritidae</taxon>
        <taxon>Porites</taxon>
    </lineage>
</organism>
<feature type="domain" description="TRAF-type" evidence="6">
    <location>
        <begin position="192"/>
        <end position="246"/>
    </location>
</feature>
<dbReference type="Proteomes" id="UP001159427">
    <property type="component" value="Unassembled WGS sequence"/>
</dbReference>
<dbReference type="SUPFAM" id="SSF57850">
    <property type="entry name" value="RING/U-box"/>
    <property type="match status" value="1"/>
</dbReference>
<accession>A0ABN8QYF6</accession>